<evidence type="ECO:0000256" key="1">
    <source>
        <dbReference type="ARBA" id="ARBA00022679"/>
    </source>
</evidence>
<dbReference type="PANTHER" id="PTHR24416">
    <property type="entry name" value="TYROSINE-PROTEIN KINASE RECEPTOR"/>
    <property type="match status" value="1"/>
</dbReference>
<evidence type="ECO:0000256" key="5">
    <source>
        <dbReference type="ARBA" id="ARBA00023137"/>
    </source>
</evidence>
<keyword evidence="1" id="KW-0808">Transferase</keyword>
<evidence type="ECO:0000256" key="4">
    <source>
        <dbReference type="ARBA" id="ARBA00022840"/>
    </source>
</evidence>
<keyword evidence="7" id="KW-0812">Transmembrane</keyword>
<dbReference type="PROSITE" id="PS00109">
    <property type="entry name" value="PROTEIN_KINASE_TYR"/>
    <property type="match status" value="1"/>
</dbReference>
<protein>
    <recommendedName>
        <fullName evidence="8">Protein kinase domain-containing protein</fullName>
    </recommendedName>
</protein>
<dbReference type="GO" id="GO:0007169">
    <property type="term" value="P:cell surface receptor protein tyrosine kinase signaling pathway"/>
    <property type="evidence" value="ECO:0007669"/>
    <property type="project" value="TreeGrafter"/>
</dbReference>
<evidence type="ECO:0000259" key="8">
    <source>
        <dbReference type="PROSITE" id="PS50011"/>
    </source>
</evidence>
<dbReference type="InterPro" id="IPR008266">
    <property type="entry name" value="Tyr_kinase_AS"/>
</dbReference>
<keyword evidence="7" id="KW-1133">Transmembrane helix</keyword>
<feature type="domain" description="Protein kinase" evidence="8">
    <location>
        <begin position="271"/>
        <end position="554"/>
    </location>
</feature>
<dbReference type="SUPFAM" id="SSF56112">
    <property type="entry name" value="Protein kinase-like (PK-like)"/>
    <property type="match status" value="1"/>
</dbReference>
<keyword evidence="2" id="KW-0547">Nucleotide-binding</keyword>
<keyword evidence="3" id="KW-0418">Kinase</keyword>
<dbReference type="CDD" id="cd00192">
    <property type="entry name" value="PTKc"/>
    <property type="match status" value="1"/>
</dbReference>
<reference evidence="9 10" key="1">
    <citation type="journal article" date="2017" name="Curr. Biol.">
        <title>Genome architecture and evolution of a unichromosomal asexual nematode.</title>
        <authorList>
            <person name="Fradin H."/>
            <person name="Zegar C."/>
            <person name="Gutwein M."/>
            <person name="Lucas J."/>
            <person name="Kovtun M."/>
            <person name="Corcoran D."/>
            <person name="Baugh L.R."/>
            <person name="Kiontke K."/>
            <person name="Gunsalus K."/>
            <person name="Fitch D.H."/>
            <person name="Piano F."/>
        </authorList>
    </citation>
    <scope>NUCLEOTIDE SEQUENCE [LARGE SCALE GENOMIC DNA]</scope>
    <source>
        <strain evidence="9">PF1309</strain>
    </source>
</reference>
<name>A0A2A2K0H3_9BILA</name>
<feature type="compositionally biased region" description="Pro residues" evidence="6">
    <location>
        <begin position="1"/>
        <end position="10"/>
    </location>
</feature>
<evidence type="ECO:0000256" key="7">
    <source>
        <dbReference type="SAM" id="Phobius"/>
    </source>
</evidence>
<dbReference type="GO" id="GO:0005886">
    <property type="term" value="C:plasma membrane"/>
    <property type="evidence" value="ECO:0007669"/>
    <property type="project" value="TreeGrafter"/>
</dbReference>
<proteinExistence type="predicted"/>
<feature type="compositionally biased region" description="Gly residues" evidence="6">
    <location>
        <begin position="177"/>
        <end position="186"/>
    </location>
</feature>
<dbReference type="PANTHER" id="PTHR24416:SF600">
    <property type="entry name" value="PDGF- AND VEGF-RECEPTOR RELATED, ISOFORM J"/>
    <property type="match status" value="1"/>
</dbReference>
<evidence type="ECO:0000313" key="9">
    <source>
        <dbReference type="EMBL" id="PAV67404.1"/>
    </source>
</evidence>
<sequence>MWQRSIPPPSNMQNSNSYSQSESSSSNAYGGLNPQFVQNASGVIRNILGSLWDNSPNQQLNDQRNLQAAGNITQQALDIVNRQVGYYDSLYTTRPPPLGARNVPGPNPRMPEPYPPPPYNYNYPTANGRTATYGELPSYSQNVRNQPPLDPNSPDPSSSDETDASQPGFYDPYAGSNDGGKGSWGSHGSGTNKLAIGLGVGIPLGVLVFCVFLFFFYRWRRNKKERSKQKQALYTLPIPGSTKGNPYELQENSPAISNYDPWELERTKVSIDYEKKLGSGAFCNVFKGKIIDEAPVARVYPGIRTSTFTNCDVAVKMLPSFADDIARSDFMQEINFMKSLPYHEHLVSMLGYVPDKKNPLLLVEFCEKGDLLHFIRVRKNEIIEGPTAYPNGLKIKDLLSFAWQISNGLDMLNSVGCIHRDIAARNVLVDSSNQCKMGDFGLCRLTDSLLYTGRGGRLPLKWMAPESLTSYEYTFKSDVWSYAVLLWEMFSLGEVPFADIQTTDLLDRLKEGYRLKQPVCCPDEVYDVMLKCWELVPERRPSFAQLCKWLAVMLESASDDYGYLIPTRRSHASSSIPPQIDNV</sequence>
<dbReference type="SMART" id="SM00219">
    <property type="entry name" value="TyrKc"/>
    <property type="match status" value="1"/>
</dbReference>
<dbReference type="GO" id="GO:0005524">
    <property type="term" value="F:ATP binding"/>
    <property type="evidence" value="ECO:0007669"/>
    <property type="project" value="UniProtKB-KW"/>
</dbReference>
<keyword evidence="5" id="KW-0829">Tyrosine-protein kinase</keyword>
<keyword evidence="10" id="KW-1185">Reference proteome</keyword>
<dbReference type="OrthoDB" id="3256376at2759"/>
<feature type="compositionally biased region" description="Low complexity" evidence="6">
    <location>
        <begin position="11"/>
        <end position="27"/>
    </location>
</feature>
<dbReference type="InterPro" id="IPR050122">
    <property type="entry name" value="RTK"/>
</dbReference>
<evidence type="ECO:0000256" key="6">
    <source>
        <dbReference type="SAM" id="MobiDB-lite"/>
    </source>
</evidence>
<keyword evidence="7" id="KW-0472">Membrane</keyword>
<dbReference type="PROSITE" id="PS50011">
    <property type="entry name" value="PROTEIN_KINASE_DOM"/>
    <property type="match status" value="1"/>
</dbReference>
<feature type="region of interest" description="Disordered" evidence="6">
    <location>
        <begin position="93"/>
        <end position="186"/>
    </location>
</feature>
<organism evidence="9 10">
    <name type="scientific">Diploscapter pachys</name>
    <dbReference type="NCBI Taxonomy" id="2018661"/>
    <lineage>
        <taxon>Eukaryota</taxon>
        <taxon>Metazoa</taxon>
        <taxon>Ecdysozoa</taxon>
        <taxon>Nematoda</taxon>
        <taxon>Chromadorea</taxon>
        <taxon>Rhabditida</taxon>
        <taxon>Rhabditina</taxon>
        <taxon>Rhabditomorpha</taxon>
        <taxon>Rhabditoidea</taxon>
        <taxon>Rhabditidae</taxon>
        <taxon>Diploscapter</taxon>
    </lineage>
</organism>
<dbReference type="InterPro" id="IPR001245">
    <property type="entry name" value="Ser-Thr/Tyr_kinase_cat_dom"/>
</dbReference>
<dbReference type="InterPro" id="IPR011009">
    <property type="entry name" value="Kinase-like_dom_sf"/>
</dbReference>
<dbReference type="InterPro" id="IPR020635">
    <property type="entry name" value="Tyr_kinase_cat_dom"/>
</dbReference>
<accession>A0A2A2K0H3</accession>
<dbReference type="Proteomes" id="UP000218231">
    <property type="component" value="Unassembled WGS sequence"/>
</dbReference>
<feature type="compositionally biased region" description="Pro residues" evidence="6">
    <location>
        <begin position="105"/>
        <end position="119"/>
    </location>
</feature>
<dbReference type="GO" id="GO:0043235">
    <property type="term" value="C:receptor complex"/>
    <property type="evidence" value="ECO:0007669"/>
    <property type="project" value="TreeGrafter"/>
</dbReference>
<dbReference type="AlphaFoldDB" id="A0A2A2K0H3"/>
<keyword evidence="4" id="KW-0067">ATP-binding</keyword>
<dbReference type="PRINTS" id="PR00109">
    <property type="entry name" value="TYRKINASE"/>
</dbReference>
<gene>
    <name evidence="9" type="ORF">WR25_05780</name>
</gene>
<dbReference type="InterPro" id="IPR000719">
    <property type="entry name" value="Prot_kinase_dom"/>
</dbReference>
<dbReference type="FunFam" id="1.10.510.10:FF:000554">
    <property type="entry name" value="Predicted protein"/>
    <property type="match status" value="1"/>
</dbReference>
<feature type="transmembrane region" description="Helical" evidence="7">
    <location>
        <begin position="194"/>
        <end position="217"/>
    </location>
</feature>
<comment type="caution">
    <text evidence="9">The sequence shown here is derived from an EMBL/GenBank/DDBJ whole genome shotgun (WGS) entry which is preliminary data.</text>
</comment>
<evidence type="ECO:0000313" key="10">
    <source>
        <dbReference type="Proteomes" id="UP000218231"/>
    </source>
</evidence>
<dbReference type="EMBL" id="LIAE01009931">
    <property type="protein sequence ID" value="PAV67404.1"/>
    <property type="molecule type" value="Genomic_DNA"/>
</dbReference>
<evidence type="ECO:0000256" key="3">
    <source>
        <dbReference type="ARBA" id="ARBA00022777"/>
    </source>
</evidence>
<dbReference type="Gene3D" id="1.10.510.10">
    <property type="entry name" value="Transferase(Phosphotransferase) domain 1"/>
    <property type="match status" value="1"/>
</dbReference>
<dbReference type="GO" id="GO:0004714">
    <property type="term" value="F:transmembrane receptor protein tyrosine kinase activity"/>
    <property type="evidence" value="ECO:0007669"/>
    <property type="project" value="TreeGrafter"/>
</dbReference>
<dbReference type="Gene3D" id="3.30.200.20">
    <property type="entry name" value="Phosphorylase Kinase, domain 1"/>
    <property type="match status" value="1"/>
</dbReference>
<dbReference type="Pfam" id="PF07714">
    <property type="entry name" value="PK_Tyr_Ser-Thr"/>
    <property type="match status" value="1"/>
</dbReference>
<dbReference type="STRING" id="2018661.A0A2A2K0H3"/>
<evidence type="ECO:0000256" key="2">
    <source>
        <dbReference type="ARBA" id="ARBA00022741"/>
    </source>
</evidence>
<feature type="region of interest" description="Disordered" evidence="6">
    <location>
        <begin position="1"/>
        <end position="32"/>
    </location>
</feature>